<feature type="transmembrane region" description="Helical" evidence="1">
    <location>
        <begin position="71"/>
        <end position="89"/>
    </location>
</feature>
<evidence type="ECO:0000313" key="3">
    <source>
        <dbReference type="Proteomes" id="UP001597314"/>
    </source>
</evidence>
<sequence>MFSRASITIAPEEATDERAVRLRKEDREHRLEQIKGMIVFVVIVGALLGIGGLCAYEAVFDGSASADTKRWAQTTLSALFAGSVSFVLGQMTAKRK</sequence>
<dbReference type="RefSeq" id="WP_378477810.1">
    <property type="nucleotide sequence ID" value="NZ_JBHUIW010000010.1"/>
</dbReference>
<comment type="caution">
    <text evidence="2">The sequence shown here is derived from an EMBL/GenBank/DDBJ whole genome shotgun (WGS) entry which is preliminary data.</text>
</comment>
<gene>
    <name evidence="2" type="ORF">ACFSOX_10765</name>
</gene>
<reference evidence="3" key="1">
    <citation type="journal article" date="2019" name="Int. J. Syst. Evol. Microbiol.">
        <title>The Global Catalogue of Microorganisms (GCM) 10K type strain sequencing project: providing services to taxonomists for standard genome sequencing and annotation.</title>
        <authorList>
            <consortium name="The Broad Institute Genomics Platform"/>
            <consortium name="The Broad Institute Genome Sequencing Center for Infectious Disease"/>
            <person name="Wu L."/>
            <person name="Ma J."/>
        </authorList>
    </citation>
    <scope>NUCLEOTIDE SEQUENCE [LARGE SCALE GENOMIC DNA]</scope>
    <source>
        <strain evidence="3">CGMCC 1.6774</strain>
    </source>
</reference>
<dbReference type="Proteomes" id="UP001597314">
    <property type="component" value="Unassembled WGS sequence"/>
</dbReference>
<keyword evidence="1" id="KW-1133">Transmembrane helix</keyword>
<organism evidence="2 3">
    <name type="scientific">Rhodoplanes azumiensis</name>
    <dbReference type="NCBI Taxonomy" id="1897628"/>
    <lineage>
        <taxon>Bacteria</taxon>
        <taxon>Pseudomonadati</taxon>
        <taxon>Pseudomonadota</taxon>
        <taxon>Alphaproteobacteria</taxon>
        <taxon>Hyphomicrobiales</taxon>
        <taxon>Nitrobacteraceae</taxon>
        <taxon>Rhodoplanes</taxon>
    </lineage>
</organism>
<proteinExistence type="predicted"/>
<feature type="transmembrane region" description="Helical" evidence="1">
    <location>
        <begin position="37"/>
        <end position="59"/>
    </location>
</feature>
<accession>A0ABW5AKA9</accession>
<keyword evidence="3" id="KW-1185">Reference proteome</keyword>
<protein>
    <submittedName>
        <fullName evidence="2">Uncharacterized protein</fullName>
    </submittedName>
</protein>
<keyword evidence="1" id="KW-0812">Transmembrane</keyword>
<name>A0ABW5AKA9_9BRAD</name>
<evidence type="ECO:0000256" key="1">
    <source>
        <dbReference type="SAM" id="Phobius"/>
    </source>
</evidence>
<dbReference type="EMBL" id="JBHUIW010000010">
    <property type="protein sequence ID" value="MFD2182636.1"/>
    <property type="molecule type" value="Genomic_DNA"/>
</dbReference>
<evidence type="ECO:0000313" key="2">
    <source>
        <dbReference type="EMBL" id="MFD2182636.1"/>
    </source>
</evidence>
<keyword evidence="1" id="KW-0472">Membrane</keyword>